<reference evidence="2" key="1">
    <citation type="submission" date="2021-08" db="EMBL/GenBank/DDBJ databases">
        <authorList>
            <person name="Misof B."/>
            <person name="Oliver O."/>
            <person name="Podsiadlowski L."/>
            <person name="Donath A."/>
            <person name="Peters R."/>
            <person name="Mayer C."/>
            <person name="Rust J."/>
            <person name="Gunkel S."/>
            <person name="Lesny P."/>
            <person name="Martin S."/>
            <person name="Oeyen J.P."/>
            <person name="Petersen M."/>
            <person name="Panagiotis P."/>
            <person name="Wilbrandt J."/>
            <person name="Tanja T."/>
        </authorList>
    </citation>
    <scope>NUCLEOTIDE SEQUENCE</scope>
    <source>
        <strain evidence="2">GBR_01_08_01A</strain>
        <tissue evidence="2">Thorax + abdomen</tissue>
    </source>
</reference>
<gene>
    <name evidence="2" type="ORF">KPH14_007473</name>
</gene>
<evidence type="ECO:0000313" key="2">
    <source>
        <dbReference type="EMBL" id="KAK2576145.1"/>
    </source>
</evidence>
<dbReference type="Gene3D" id="2.60.260.40">
    <property type="entry name" value="q5lls5 like domains"/>
    <property type="match status" value="1"/>
</dbReference>
<dbReference type="InterPro" id="IPR019401">
    <property type="entry name" value="Znf_CHCC"/>
</dbReference>
<evidence type="ECO:0000313" key="3">
    <source>
        <dbReference type="Proteomes" id="UP001258017"/>
    </source>
</evidence>
<dbReference type="EMBL" id="JAIFRP010004408">
    <property type="protein sequence ID" value="KAK2576145.1"/>
    <property type="molecule type" value="Genomic_DNA"/>
</dbReference>
<dbReference type="PANTHER" id="PTHR13156">
    <property type="entry name" value="NADH-UBIQUINONE OXIDOREDUCTASE 13 KD-A SUBUNIT"/>
    <property type="match status" value="1"/>
</dbReference>
<dbReference type="GO" id="GO:0006120">
    <property type="term" value="P:mitochondrial electron transport, NADH to ubiquinone"/>
    <property type="evidence" value="ECO:0007669"/>
    <property type="project" value="TreeGrafter"/>
</dbReference>
<accession>A0AAD9RAZ9</accession>
<dbReference type="GO" id="GO:0005739">
    <property type="term" value="C:mitochondrion"/>
    <property type="evidence" value="ECO:0007669"/>
    <property type="project" value="GOC"/>
</dbReference>
<feature type="domain" description="Zinc finger CHCC-type" evidence="1">
    <location>
        <begin position="82"/>
        <end position="118"/>
    </location>
</feature>
<reference evidence="2" key="2">
    <citation type="journal article" date="2023" name="Commun. Biol.">
        <title>Intrasexual cuticular hydrocarbon dimorphism in a wasp sheds light on hydrocarbon biosynthesis genes in Hymenoptera.</title>
        <authorList>
            <person name="Moris V.C."/>
            <person name="Podsiadlowski L."/>
            <person name="Martin S."/>
            <person name="Oeyen J.P."/>
            <person name="Donath A."/>
            <person name="Petersen M."/>
            <person name="Wilbrandt J."/>
            <person name="Misof B."/>
            <person name="Liedtke D."/>
            <person name="Thamm M."/>
            <person name="Scheiner R."/>
            <person name="Schmitt T."/>
            <person name="Niehuis O."/>
        </authorList>
    </citation>
    <scope>NUCLEOTIDE SEQUENCE</scope>
    <source>
        <strain evidence="2">GBR_01_08_01A</strain>
    </source>
</reference>
<name>A0AAD9RAZ9_9HYME</name>
<dbReference type="PANTHER" id="PTHR13156:SF0">
    <property type="entry name" value="NADH DEHYDROGENASE [UBIQUINONE] IRON-SULFUR PROTEIN 6, MITOCHONDRIAL"/>
    <property type="match status" value="1"/>
</dbReference>
<protein>
    <recommendedName>
        <fullName evidence="1">Zinc finger CHCC-type domain-containing protein</fullName>
    </recommendedName>
</protein>
<dbReference type="Pfam" id="PF10276">
    <property type="entry name" value="zf-CHCC"/>
    <property type="match status" value="1"/>
</dbReference>
<sequence length="124" mass="13962">MATKSVLRLLESSGKIKQTNFPVVSLTVRKYSSEVPDKVTHTGQKFEEHDYRLVRFVDRPKHVNPNWAITYISKVPAIPIKGRIVACDGGGGPLGHPKVYINLDKPDENPCGYCGLHFYKEDDH</sequence>
<dbReference type="FunFam" id="2.60.260.40:FF:000003">
    <property type="entry name" value="NADH dehydrogenase [ubiquinone] iron-sulfur protein 6, mitochondrial"/>
    <property type="match status" value="1"/>
</dbReference>
<evidence type="ECO:0000259" key="1">
    <source>
        <dbReference type="Pfam" id="PF10276"/>
    </source>
</evidence>
<dbReference type="AlphaFoldDB" id="A0AAD9RAZ9"/>
<organism evidence="2 3">
    <name type="scientific">Odynerus spinipes</name>
    <dbReference type="NCBI Taxonomy" id="1348599"/>
    <lineage>
        <taxon>Eukaryota</taxon>
        <taxon>Metazoa</taxon>
        <taxon>Ecdysozoa</taxon>
        <taxon>Arthropoda</taxon>
        <taxon>Hexapoda</taxon>
        <taxon>Insecta</taxon>
        <taxon>Pterygota</taxon>
        <taxon>Neoptera</taxon>
        <taxon>Endopterygota</taxon>
        <taxon>Hymenoptera</taxon>
        <taxon>Apocrita</taxon>
        <taxon>Aculeata</taxon>
        <taxon>Vespoidea</taxon>
        <taxon>Vespidae</taxon>
        <taxon>Eumeninae</taxon>
        <taxon>Odynerus</taxon>
    </lineage>
</organism>
<proteinExistence type="predicted"/>
<dbReference type="Proteomes" id="UP001258017">
    <property type="component" value="Unassembled WGS sequence"/>
</dbReference>
<keyword evidence="3" id="KW-1185">Reference proteome</keyword>
<comment type="caution">
    <text evidence="2">The sequence shown here is derived from an EMBL/GenBank/DDBJ whole genome shotgun (WGS) entry which is preliminary data.</text>
</comment>